<comment type="caution">
    <text evidence="1">The sequence shown here is derived from an EMBL/GenBank/DDBJ whole genome shotgun (WGS) entry which is preliminary data.</text>
</comment>
<gene>
    <name evidence="1" type="ORF">Sradi_6936000</name>
</gene>
<protein>
    <submittedName>
        <fullName evidence="1">Uncharacterized protein</fullName>
    </submittedName>
</protein>
<dbReference type="AlphaFoldDB" id="A0AAW2JIS8"/>
<accession>A0AAW2JIS8</accession>
<organism evidence="1">
    <name type="scientific">Sesamum radiatum</name>
    <name type="common">Black benniseed</name>
    <dbReference type="NCBI Taxonomy" id="300843"/>
    <lineage>
        <taxon>Eukaryota</taxon>
        <taxon>Viridiplantae</taxon>
        <taxon>Streptophyta</taxon>
        <taxon>Embryophyta</taxon>
        <taxon>Tracheophyta</taxon>
        <taxon>Spermatophyta</taxon>
        <taxon>Magnoliopsida</taxon>
        <taxon>eudicotyledons</taxon>
        <taxon>Gunneridae</taxon>
        <taxon>Pentapetalae</taxon>
        <taxon>asterids</taxon>
        <taxon>lamiids</taxon>
        <taxon>Lamiales</taxon>
        <taxon>Pedaliaceae</taxon>
        <taxon>Sesamum</taxon>
    </lineage>
</organism>
<evidence type="ECO:0000313" key="1">
    <source>
        <dbReference type="EMBL" id="KAL0293468.1"/>
    </source>
</evidence>
<sequence>MGRIASSQVVSSPTAGKQIAISLAASSPGRWPRVRWGELARSQVASSQGANSRANWLACNL</sequence>
<dbReference type="EMBL" id="JACGWJ010000306">
    <property type="protein sequence ID" value="KAL0293468.1"/>
    <property type="molecule type" value="Genomic_DNA"/>
</dbReference>
<reference evidence="1" key="1">
    <citation type="submission" date="2020-06" db="EMBL/GenBank/DDBJ databases">
        <authorList>
            <person name="Li T."/>
            <person name="Hu X."/>
            <person name="Zhang T."/>
            <person name="Song X."/>
            <person name="Zhang H."/>
            <person name="Dai N."/>
            <person name="Sheng W."/>
            <person name="Hou X."/>
            <person name="Wei L."/>
        </authorList>
    </citation>
    <scope>NUCLEOTIDE SEQUENCE</scope>
    <source>
        <strain evidence="1">G02</strain>
        <tissue evidence="1">Leaf</tissue>
    </source>
</reference>
<proteinExistence type="predicted"/>
<name>A0AAW2JIS8_SESRA</name>
<reference evidence="1" key="2">
    <citation type="journal article" date="2024" name="Plant">
        <title>Genomic evolution and insights into agronomic trait innovations of Sesamum species.</title>
        <authorList>
            <person name="Miao H."/>
            <person name="Wang L."/>
            <person name="Qu L."/>
            <person name="Liu H."/>
            <person name="Sun Y."/>
            <person name="Le M."/>
            <person name="Wang Q."/>
            <person name="Wei S."/>
            <person name="Zheng Y."/>
            <person name="Lin W."/>
            <person name="Duan Y."/>
            <person name="Cao H."/>
            <person name="Xiong S."/>
            <person name="Wang X."/>
            <person name="Wei L."/>
            <person name="Li C."/>
            <person name="Ma Q."/>
            <person name="Ju M."/>
            <person name="Zhao R."/>
            <person name="Li G."/>
            <person name="Mu C."/>
            <person name="Tian Q."/>
            <person name="Mei H."/>
            <person name="Zhang T."/>
            <person name="Gao T."/>
            <person name="Zhang H."/>
        </authorList>
    </citation>
    <scope>NUCLEOTIDE SEQUENCE</scope>
    <source>
        <strain evidence="1">G02</strain>
    </source>
</reference>